<evidence type="ECO:0000313" key="3">
    <source>
        <dbReference type="Proteomes" id="UP000008141"/>
    </source>
</evidence>
<feature type="transmembrane region" description="Helical" evidence="1">
    <location>
        <begin position="55"/>
        <end position="77"/>
    </location>
</feature>
<dbReference type="EMBL" id="GL433851">
    <property type="protein sequence ID" value="EFN53589.1"/>
    <property type="molecule type" value="Genomic_DNA"/>
</dbReference>
<accession>E1ZL34</accession>
<dbReference type="Proteomes" id="UP000008141">
    <property type="component" value="Unassembled WGS sequence"/>
</dbReference>
<sequence length="328" mass="35023">MLLTPWARFCDASLEAEYQQEKRQRLAQADMRSAVAFVLLWAYDVWRFLGATPLALLQASVWMAAVGLKPVYVMLVAGKEFYLQYRAWIISFTKVVFAVHPPGEGLHLVQMARRGQALGGGAAAPGLVGVLWELANGLRLPYMLVTGLGWCDFFFTIPVQLALVGRAIRDNQAQCAAPFFCNPQVQALLRGLADRLASLLSTSLSVGAGIKGQQATFPAGLDPCRALGAWAAVCFGFLLTTLALATSERAARASFARRHAARLTEGEREVWGPSSGGGGWAPWALFSYICLLTWQAVVAAYVWAEGEGMGGLDGYAGGGGGANASASS</sequence>
<keyword evidence="1" id="KW-0812">Transmembrane</keyword>
<dbReference type="KEGG" id="cvr:CHLNCDRAFT_58547"/>
<feature type="transmembrane region" description="Helical" evidence="1">
    <location>
        <begin position="31"/>
        <end position="49"/>
    </location>
</feature>
<dbReference type="InParanoid" id="E1ZL34"/>
<keyword evidence="3" id="KW-1185">Reference proteome</keyword>
<dbReference type="OrthoDB" id="514067at2759"/>
<reference evidence="2 3" key="1">
    <citation type="journal article" date="2010" name="Plant Cell">
        <title>The Chlorella variabilis NC64A genome reveals adaptation to photosymbiosis, coevolution with viruses, and cryptic sex.</title>
        <authorList>
            <person name="Blanc G."/>
            <person name="Duncan G."/>
            <person name="Agarkova I."/>
            <person name="Borodovsky M."/>
            <person name="Gurnon J."/>
            <person name="Kuo A."/>
            <person name="Lindquist E."/>
            <person name="Lucas S."/>
            <person name="Pangilinan J."/>
            <person name="Polle J."/>
            <person name="Salamov A."/>
            <person name="Terry A."/>
            <person name="Yamada T."/>
            <person name="Dunigan D.D."/>
            <person name="Grigoriev I.V."/>
            <person name="Claverie J.M."/>
            <person name="Van Etten J.L."/>
        </authorList>
    </citation>
    <scope>NUCLEOTIDE SEQUENCE [LARGE SCALE GENOMIC DNA]</scope>
    <source>
        <strain evidence="2 3">NC64A</strain>
    </source>
</reference>
<evidence type="ECO:0000313" key="2">
    <source>
        <dbReference type="EMBL" id="EFN53589.1"/>
    </source>
</evidence>
<name>E1ZL34_CHLVA</name>
<gene>
    <name evidence="2" type="ORF">CHLNCDRAFT_58547</name>
</gene>
<organism evidence="3">
    <name type="scientific">Chlorella variabilis</name>
    <name type="common">Green alga</name>
    <dbReference type="NCBI Taxonomy" id="554065"/>
    <lineage>
        <taxon>Eukaryota</taxon>
        <taxon>Viridiplantae</taxon>
        <taxon>Chlorophyta</taxon>
        <taxon>core chlorophytes</taxon>
        <taxon>Trebouxiophyceae</taxon>
        <taxon>Chlorellales</taxon>
        <taxon>Chlorellaceae</taxon>
        <taxon>Chlorella clade</taxon>
        <taxon>Chlorella</taxon>
    </lineage>
</organism>
<keyword evidence="1" id="KW-0472">Membrane</keyword>
<proteinExistence type="predicted"/>
<dbReference type="GeneID" id="17352881"/>
<dbReference type="RefSeq" id="XP_005845691.1">
    <property type="nucleotide sequence ID" value="XM_005845629.1"/>
</dbReference>
<feature type="transmembrane region" description="Helical" evidence="1">
    <location>
        <begin position="141"/>
        <end position="164"/>
    </location>
</feature>
<dbReference type="AlphaFoldDB" id="E1ZL34"/>
<protein>
    <submittedName>
        <fullName evidence="2">Expressed protein</fullName>
    </submittedName>
</protein>
<feature type="transmembrane region" description="Helical" evidence="1">
    <location>
        <begin position="227"/>
        <end position="245"/>
    </location>
</feature>
<feature type="transmembrane region" description="Helical" evidence="1">
    <location>
        <begin position="117"/>
        <end position="135"/>
    </location>
</feature>
<feature type="transmembrane region" description="Helical" evidence="1">
    <location>
        <begin position="280"/>
        <end position="304"/>
    </location>
</feature>
<keyword evidence="1" id="KW-1133">Transmembrane helix</keyword>
<evidence type="ECO:0000256" key="1">
    <source>
        <dbReference type="SAM" id="Phobius"/>
    </source>
</evidence>